<evidence type="ECO:0000313" key="4">
    <source>
        <dbReference type="EMBL" id="VFK17311.1"/>
    </source>
</evidence>
<dbReference type="FunFam" id="3.40.50.720:FF:000084">
    <property type="entry name" value="Short-chain dehydrogenase reductase"/>
    <property type="match status" value="1"/>
</dbReference>
<accession>A0A450U146</accession>
<dbReference type="EMBL" id="CAADFA010000429">
    <property type="protein sequence ID" value="VFJ66571.1"/>
    <property type="molecule type" value="Genomic_DNA"/>
</dbReference>
<dbReference type="GO" id="GO:0032787">
    <property type="term" value="P:monocarboxylic acid metabolic process"/>
    <property type="evidence" value="ECO:0007669"/>
    <property type="project" value="UniProtKB-ARBA"/>
</dbReference>
<evidence type="ECO:0000313" key="2">
    <source>
        <dbReference type="EMBL" id="VFJ66571.1"/>
    </source>
</evidence>
<dbReference type="EMBL" id="CAADEZ010000897">
    <property type="protein sequence ID" value="VFJ76035.1"/>
    <property type="molecule type" value="Genomic_DNA"/>
</dbReference>
<comment type="similarity">
    <text evidence="1">Belongs to the short-chain dehydrogenases/reductases (SDR) family.</text>
</comment>
<dbReference type="PANTHER" id="PTHR42879:SF2">
    <property type="entry name" value="3-OXOACYL-[ACYL-CARRIER-PROTEIN] REDUCTASE FABG"/>
    <property type="match status" value="1"/>
</dbReference>
<evidence type="ECO:0000313" key="3">
    <source>
        <dbReference type="EMBL" id="VFJ76035.1"/>
    </source>
</evidence>
<dbReference type="AlphaFoldDB" id="A0A450U146"/>
<dbReference type="InterPro" id="IPR050259">
    <property type="entry name" value="SDR"/>
</dbReference>
<dbReference type="InterPro" id="IPR036291">
    <property type="entry name" value="NAD(P)-bd_dom_sf"/>
</dbReference>
<sequence length="248" mass="26911">MFKLDFQDQTILVTGASRGIGRQIALDLSACGARLIVTATDRSRESALRDELGESMVFLPVDFSDRDSTDRFLREIGAWERIDACVNNAGMLLPNKPVFEIESSDWDEIQAVNLKAPFLVTQAVARVMRRQGYGRIVNVTSLWGHITMPGRAPYTSSKFGLRGLTTSAAADLAPDNILVNAVAPGFTLTEILKKNFSPSDIEALAESIPLGRLANTAEISRAVLFLASALNTYITGQSLVIDGGYSIV</sequence>
<dbReference type="PRINTS" id="PR00080">
    <property type="entry name" value="SDRFAMILY"/>
</dbReference>
<dbReference type="EMBL" id="CAADFL010000472">
    <property type="protein sequence ID" value="VFK17311.1"/>
    <property type="molecule type" value="Genomic_DNA"/>
</dbReference>
<protein>
    <submittedName>
        <fullName evidence="3">3-oxoacyl-[acyl-carrier protein] reductase</fullName>
    </submittedName>
</protein>
<dbReference type="PRINTS" id="PR00081">
    <property type="entry name" value="GDHRDH"/>
</dbReference>
<organism evidence="3">
    <name type="scientific">Candidatus Kentrum sp. FM</name>
    <dbReference type="NCBI Taxonomy" id="2126340"/>
    <lineage>
        <taxon>Bacteria</taxon>
        <taxon>Pseudomonadati</taxon>
        <taxon>Pseudomonadota</taxon>
        <taxon>Gammaproteobacteria</taxon>
        <taxon>Candidatus Kentrum</taxon>
    </lineage>
</organism>
<dbReference type="SUPFAM" id="SSF51735">
    <property type="entry name" value="NAD(P)-binding Rossmann-fold domains"/>
    <property type="match status" value="1"/>
</dbReference>
<gene>
    <name evidence="3" type="ORF">BECKFM1743A_GA0114220_108971</name>
    <name evidence="4" type="ORF">BECKFM1743B_GA0114221_104724</name>
    <name evidence="2" type="ORF">BECKFM1743C_GA0114222_104294</name>
</gene>
<dbReference type="PROSITE" id="PS00061">
    <property type="entry name" value="ADH_SHORT"/>
    <property type="match status" value="1"/>
</dbReference>
<evidence type="ECO:0000256" key="1">
    <source>
        <dbReference type="ARBA" id="ARBA00006484"/>
    </source>
</evidence>
<reference evidence="3" key="1">
    <citation type="submission" date="2019-02" db="EMBL/GenBank/DDBJ databases">
        <authorList>
            <person name="Gruber-Vodicka R. H."/>
            <person name="Seah K. B. B."/>
        </authorList>
    </citation>
    <scope>NUCLEOTIDE SEQUENCE</scope>
    <source>
        <strain evidence="3">BECK_BZ163</strain>
        <strain evidence="4">BECK_BZ164</strain>
        <strain evidence="2">BECK_BZ165</strain>
    </source>
</reference>
<dbReference type="InterPro" id="IPR002347">
    <property type="entry name" value="SDR_fam"/>
</dbReference>
<dbReference type="PANTHER" id="PTHR42879">
    <property type="entry name" value="3-OXOACYL-(ACYL-CARRIER-PROTEIN) REDUCTASE"/>
    <property type="match status" value="1"/>
</dbReference>
<name>A0A450U146_9GAMM</name>
<dbReference type="InterPro" id="IPR020904">
    <property type="entry name" value="Sc_DH/Rdtase_CS"/>
</dbReference>
<dbReference type="Gene3D" id="3.40.50.720">
    <property type="entry name" value="NAD(P)-binding Rossmann-like Domain"/>
    <property type="match status" value="1"/>
</dbReference>
<dbReference type="Pfam" id="PF13561">
    <property type="entry name" value="adh_short_C2"/>
    <property type="match status" value="1"/>
</dbReference>
<proteinExistence type="inferred from homology"/>